<evidence type="ECO:0000313" key="1">
    <source>
        <dbReference type="EMBL" id="GHC12198.1"/>
    </source>
</evidence>
<dbReference type="SUPFAM" id="SSF55729">
    <property type="entry name" value="Acyl-CoA N-acyltransferases (Nat)"/>
    <property type="match status" value="1"/>
</dbReference>
<dbReference type="Gene3D" id="3.40.630.30">
    <property type="match status" value="1"/>
</dbReference>
<dbReference type="AlphaFoldDB" id="A0A8J3DKK5"/>
<dbReference type="Proteomes" id="UP000642829">
    <property type="component" value="Unassembled WGS sequence"/>
</dbReference>
<gene>
    <name evidence="1" type="ORF">GCM10007047_31900</name>
</gene>
<evidence type="ECO:0008006" key="3">
    <source>
        <dbReference type="Google" id="ProtNLM"/>
    </source>
</evidence>
<keyword evidence="2" id="KW-1185">Reference proteome</keyword>
<accession>A0A8J3DKK5</accession>
<reference evidence="1" key="2">
    <citation type="submission" date="2020-09" db="EMBL/GenBank/DDBJ databases">
        <authorList>
            <person name="Sun Q."/>
            <person name="Kim S."/>
        </authorList>
    </citation>
    <scope>NUCLEOTIDE SEQUENCE</scope>
    <source>
        <strain evidence="1">KCTC 12870</strain>
    </source>
</reference>
<dbReference type="RefSeq" id="WP_189517112.1">
    <property type="nucleotide sequence ID" value="NZ_BMXG01000028.1"/>
</dbReference>
<dbReference type="InterPro" id="IPR016181">
    <property type="entry name" value="Acyl_CoA_acyltransferase"/>
</dbReference>
<organism evidence="1 2">
    <name type="scientific">Cerasicoccus arenae</name>
    <dbReference type="NCBI Taxonomy" id="424488"/>
    <lineage>
        <taxon>Bacteria</taxon>
        <taxon>Pseudomonadati</taxon>
        <taxon>Verrucomicrobiota</taxon>
        <taxon>Opitutia</taxon>
        <taxon>Puniceicoccales</taxon>
        <taxon>Cerasicoccaceae</taxon>
        <taxon>Cerasicoccus</taxon>
    </lineage>
</organism>
<proteinExistence type="predicted"/>
<name>A0A8J3DKK5_9BACT</name>
<sequence length="290" mass="32619">MGDHRILIKAVDPHWLELLTHAAWSGVYVGDAVHCGWVAVTPGRHVILGCVVWLYPATGEPPFLVFSVSRSARQGEAVAMELAQQVESGDFRQRNWTPADSPECHALESIGFQVCDSGYFYDIPMEKVCERLERVGKALDRLRPLEPGQQVTSWQPERRAEVRRIALAESLADTAYLDSIMTPGPPMELHPHGTTLAFENGKLVGFFLAVYHGTHGEIPVRWVAPSHRNSWVNARLMIHSLQEGYQRHQEVRHIRFKGDEAAHLETRYMCQQFGGAEIAQCVRMARSMSA</sequence>
<comment type="caution">
    <text evidence="1">The sequence shown here is derived from an EMBL/GenBank/DDBJ whole genome shotgun (WGS) entry which is preliminary data.</text>
</comment>
<reference evidence="1" key="1">
    <citation type="journal article" date="2014" name="Int. J. Syst. Evol. Microbiol.">
        <title>Complete genome sequence of Corynebacterium casei LMG S-19264T (=DSM 44701T), isolated from a smear-ripened cheese.</title>
        <authorList>
            <consortium name="US DOE Joint Genome Institute (JGI-PGF)"/>
            <person name="Walter F."/>
            <person name="Albersmeier A."/>
            <person name="Kalinowski J."/>
            <person name="Ruckert C."/>
        </authorList>
    </citation>
    <scope>NUCLEOTIDE SEQUENCE</scope>
    <source>
        <strain evidence="1">KCTC 12870</strain>
    </source>
</reference>
<dbReference type="EMBL" id="BMXG01000028">
    <property type="protein sequence ID" value="GHC12198.1"/>
    <property type="molecule type" value="Genomic_DNA"/>
</dbReference>
<evidence type="ECO:0000313" key="2">
    <source>
        <dbReference type="Proteomes" id="UP000642829"/>
    </source>
</evidence>
<protein>
    <recommendedName>
        <fullName evidence="3">N-acetyltransferase domain-containing protein</fullName>
    </recommendedName>
</protein>